<proteinExistence type="predicted"/>
<keyword evidence="2" id="KW-1185">Reference proteome</keyword>
<accession>A0A7S9DWI1</accession>
<evidence type="ECO:0000313" key="2">
    <source>
        <dbReference type="Proteomes" id="UP000595095"/>
    </source>
</evidence>
<reference evidence="1 2" key="1">
    <citation type="submission" date="2020-11" db="EMBL/GenBank/DDBJ databases">
        <title>Complete genome sequence for Salinimonas sp. strain G2-b.</title>
        <authorList>
            <person name="Park S.-J."/>
        </authorList>
    </citation>
    <scope>NUCLEOTIDE SEQUENCE [LARGE SCALE GENOMIC DNA]</scope>
    <source>
        <strain evidence="1 2">G2-b</strain>
    </source>
</reference>
<dbReference type="KEGG" id="smaa:IT774_13500"/>
<dbReference type="Pfam" id="PF14907">
    <property type="entry name" value="NTP_transf_5"/>
    <property type="match status" value="1"/>
</dbReference>
<dbReference type="EMBL" id="CP064795">
    <property type="protein sequence ID" value="QPG05132.1"/>
    <property type="molecule type" value="Genomic_DNA"/>
</dbReference>
<dbReference type="GO" id="GO:0016740">
    <property type="term" value="F:transferase activity"/>
    <property type="evidence" value="ECO:0007669"/>
    <property type="project" value="UniProtKB-KW"/>
</dbReference>
<evidence type="ECO:0000313" key="1">
    <source>
        <dbReference type="EMBL" id="QPG05132.1"/>
    </source>
</evidence>
<gene>
    <name evidence="1" type="ORF">IT774_13500</name>
</gene>
<dbReference type="Proteomes" id="UP000595095">
    <property type="component" value="Chromosome"/>
</dbReference>
<organism evidence="1 2">
    <name type="scientific">Salinimonas marina</name>
    <dbReference type="NCBI Taxonomy" id="2785918"/>
    <lineage>
        <taxon>Bacteria</taxon>
        <taxon>Pseudomonadati</taxon>
        <taxon>Pseudomonadota</taxon>
        <taxon>Gammaproteobacteria</taxon>
        <taxon>Alteromonadales</taxon>
        <taxon>Alteromonadaceae</taxon>
        <taxon>Alteromonas/Salinimonas group</taxon>
        <taxon>Salinimonas</taxon>
    </lineage>
</organism>
<dbReference type="RefSeq" id="WP_195810223.1">
    <property type="nucleotide sequence ID" value="NZ_CP064795.1"/>
</dbReference>
<keyword evidence="1" id="KW-0808">Transferase</keyword>
<name>A0A7S9DWI1_9ALTE</name>
<dbReference type="InterPro" id="IPR039498">
    <property type="entry name" value="NTP_transf_5"/>
</dbReference>
<dbReference type="Gene3D" id="3.30.460.40">
    <property type="match status" value="1"/>
</dbReference>
<dbReference type="AlphaFoldDB" id="A0A7S9DWI1"/>
<sequence length="357" mass="40380">MDEVGQQLAGLLAKDSGSRLAAPPDEHLQTAAVQHGVALLLQHQQAVPGTSKDNLWVTYYREQVLSSQVQYKAVLTLCSQLKQHGIRFIVLKGWALSATLYNRMYLRPKTDIDLLIHPQDKARSLALFQTNGFHNPRGWQPAYIIDQISMCKPLLGAIRLNVDVHFELTNDKGLQPLFEVESLIEKGDYISGLGAHIICRPMAFIHCVIHLLHHQASGDFIKLIWYYDMHLLINAMSTTETKQLYTEIEKMQISRLVAKVTATLVNLFPSQAADALLEAARQLPARSEFDYLLAEPSLNAATFRQLRYTRGWAAKLGVAKEGLFPPRAEIEKKYGQSDWPLVMLYIRRIITGIKKRL</sequence>
<protein>
    <submittedName>
        <fullName evidence="1">Nucleotidyltransferase family protein</fullName>
    </submittedName>
</protein>